<organism evidence="1 2">
    <name type="scientific">Pistacia integerrima</name>
    <dbReference type="NCBI Taxonomy" id="434235"/>
    <lineage>
        <taxon>Eukaryota</taxon>
        <taxon>Viridiplantae</taxon>
        <taxon>Streptophyta</taxon>
        <taxon>Embryophyta</taxon>
        <taxon>Tracheophyta</taxon>
        <taxon>Spermatophyta</taxon>
        <taxon>Magnoliopsida</taxon>
        <taxon>eudicotyledons</taxon>
        <taxon>Gunneridae</taxon>
        <taxon>Pentapetalae</taxon>
        <taxon>rosids</taxon>
        <taxon>malvids</taxon>
        <taxon>Sapindales</taxon>
        <taxon>Anacardiaceae</taxon>
        <taxon>Pistacia</taxon>
    </lineage>
</organism>
<gene>
    <name evidence="1" type="ORF">Pint_00576</name>
</gene>
<proteinExistence type="predicted"/>
<accession>A0ACC0ZEZ6</accession>
<evidence type="ECO:0000313" key="1">
    <source>
        <dbReference type="EMBL" id="KAJ0051609.1"/>
    </source>
</evidence>
<protein>
    <submittedName>
        <fullName evidence="1">Uncharacterized protein</fullName>
    </submittedName>
</protein>
<evidence type="ECO:0000313" key="2">
    <source>
        <dbReference type="Proteomes" id="UP001163603"/>
    </source>
</evidence>
<reference evidence="2" key="1">
    <citation type="journal article" date="2023" name="G3 (Bethesda)">
        <title>Genome assembly and association tests identify interacting loci associated with vigor, precocity, and sex in interspecific pistachio rootstocks.</title>
        <authorList>
            <person name="Palmer W."/>
            <person name="Jacygrad E."/>
            <person name="Sagayaradj S."/>
            <person name="Cavanaugh K."/>
            <person name="Han R."/>
            <person name="Bertier L."/>
            <person name="Beede B."/>
            <person name="Kafkas S."/>
            <person name="Golino D."/>
            <person name="Preece J."/>
            <person name="Michelmore R."/>
        </authorList>
    </citation>
    <scope>NUCLEOTIDE SEQUENCE [LARGE SCALE GENOMIC DNA]</scope>
</reference>
<name>A0ACC0ZEZ6_9ROSI</name>
<dbReference type="Proteomes" id="UP001163603">
    <property type="component" value="Chromosome 1"/>
</dbReference>
<comment type="caution">
    <text evidence="1">The sequence shown here is derived from an EMBL/GenBank/DDBJ whole genome shotgun (WGS) entry which is preliminary data.</text>
</comment>
<keyword evidence="2" id="KW-1185">Reference proteome</keyword>
<sequence length="1159" mass="130443">MGALSPSQPSNLESILLSTRFHENEEAMLDSYSEWLVKHPSALDLFEQMIEAAHGKKIVVFLDYDGTLSPIVQDPDKAFMSDKMRSAVNEVANFFPTAIVSGRCLEKVNGFVQLKNVAYAGSHGMDILTPFGSLNNEKHPHESRSVDKQGNEVVHFQPAQEFLPTIQEVLEERLKTVKGAIVEDNKFCISVHFRRVHEEDLDTLKEMVNSTVEAYPNFRVSGGKKVLEIRPCINWDKGRALEYLLDTFGFNSCSDFLPMYIGDDQTDEDAFKVIQRIGRGYAIIVSSIPRETKASYSLRDPGEVLAFRTGIISGRAMPIKLLPHLRFLNPSLPITRFPLMNLKPSIHTSEAITSLRQAFPFKLKYQGFATHGNDQHLQHGVRKLSTRPFRPRTGSISRSEFSRDHEGGRGEIRASKSLIEDEAELSDWVSELGPDSSRGKHINRDKEESDFRKPRGGDRDSFLMKRRRESNSDGLYESNRRVNRNSANSFSRNNNSRFNSNFENGNGEPYSRKKNSGFERVRESDSDGLRRVNRNSANSFSRNNNSRFNRNFENGNGEPYSRKKNSGFERGSVNSFTEKRSERKDRGSFKKEGKIFKRERRFSDDDIDDDVNEERGRIMSGIGDLLNEKASDVDDVSDVDDDDDDSTFRKNARTSIGLDDEGGETKSSPGKYDSYLSESRFDQCSLSPLSLKGIKDAGYEKMTVVQEASLPVILKGKDVLAKAKTGTGKTVAFLLPSIEVVTKSPPVGRDQKRPPILVLVVCPTRELATQAAAEANTLLKYHPSIGVQVVIGGTRLAMEQKRMQANPCQILVATPGRLRDHIENTAGFATRLMGVKVLVLDEADQLLDMGFRKDIENIIAAVPKERQTLLFSATVPEEVRQICHVALKRDHEFINTVQEGSEETHSQVKQMHLVAPLDKHFPLLYVLLKEHVADNVDYKVLVFCTTAMVTRLVANLLGELKLNVREIHSRKPQSYRTRVSDEFRKSKGLILVTSDVSARGVDYPDVTLVIQVGLPADREQYIHRLGRTGRKGKEGQGVLLLAPWEEFFLSTVKDLPITKASVPSFDPDTQKKASLNILSTFLHLVDRALSHVEMKHKESAYQAWLGYYNSIKKVGRDKCRLVELANEYSRCMGLDNPPAIPNRVLAKMGLRNIPGLRSQ</sequence>
<dbReference type="EMBL" id="CM047736">
    <property type="protein sequence ID" value="KAJ0051609.1"/>
    <property type="molecule type" value="Genomic_DNA"/>
</dbReference>